<evidence type="ECO:0000313" key="2">
    <source>
        <dbReference type="Proteomes" id="UP000835052"/>
    </source>
</evidence>
<dbReference type="Proteomes" id="UP000835052">
    <property type="component" value="Unassembled WGS sequence"/>
</dbReference>
<organism evidence="1 2">
    <name type="scientific">Caenorhabditis auriculariae</name>
    <dbReference type="NCBI Taxonomy" id="2777116"/>
    <lineage>
        <taxon>Eukaryota</taxon>
        <taxon>Metazoa</taxon>
        <taxon>Ecdysozoa</taxon>
        <taxon>Nematoda</taxon>
        <taxon>Chromadorea</taxon>
        <taxon>Rhabditida</taxon>
        <taxon>Rhabditina</taxon>
        <taxon>Rhabditomorpha</taxon>
        <taxon>Rhabditoidea</taxon>
        <taxon>Rhabditidae</taxon>
        <taxon>Peloderinae</taxon>
        <taxon>Caenorhabditis</taxon>
    </lineage>
</organism>
<dbReference type="EMBL" id="CAJGYM010000106">
    <property type="protein sequence ID" value="CAD6197835.1"/>
    <property type="molecule type" value="Genomic_DNA"/>
</dbReference>
<dbReference type="AlphaFoldDB" id="A0A8S1HMG0"/>
<comment type="caution">
    <text evidence="1">The sequence shown here is derived from an EMBL/GenBank/DDBJ whole genome shotgun (WGS) entry which is preliminary data.</text>
</comment>
<name>A0A8S1HMG0_9PELO</name>
<accession>A0A8S1HMG0</accession>
<proteinExistence type="predicted"/>
<sequence length="127" mass="13444">MFLCASSFWSAALEYKLKKNIPGCPCNLEGLKIAPNVANMEYAPMVTGNNCMATFVCMSPNRACTAPFIFDAATGMGKGFKFQFAKSMVDVTCNEAGEWSYIGNGGVPTSGISAISCKDDPPSCIIG</sequence>
<protein>
    <submittedName>
        <fullName evidence="1">Uncharacterized protein</fullName>
    </submittedName>
</protein>
<reference evidence="1" key="1">
    <citation type="submission" date="2020-10" db="EMBL/GenBank/DDBJ databases">
        <authorList>
            <person name="Kikuchi T."/>
        </authorList>
    </citation>
    <scope>NUCLEOTIDE SEQUENCE</scope>
    <source>
        <strain evidence="1">NKZ352</strain>
    </source>
</reference>
<keyword evidence="2" id="KW-1185">Reference proteome</keyword>
<evidence type="ECO:0000313" key="1">
    <source>
        <dbReference type="EMBL" id="CAD6197835.1"/>
    </source>
</evidence>
<gene>
    <name evidence="1" type="ORF">CAUJ_LOCUS13742</name>
</gene>